<dbReference type="GO" id="GO:0004630">
    <property type="term" value="F:phospholipase D activity"/>
    <property type="evidence" value="ECO:0007669"/>
    <property type="project" value="UniProtKB-EC"/>
</dbReference>
<dbReference type="RefSeq" id="WP_137315924.1">
    <property type="nucleotide sequence ID" value="NZ_CP040017.1"/>
</dbReference>
<evidence type="ECO:0000256" key="3">
    <source>
        <dbReference type="ARBA" id="ARBA00022801"/>
    </source>
</evidence>
<evidence type="ECO:0000313" key="8">
    <source>
        <dbReference type="EMBL" id="QCP13132.1"/>
    </source>
</evidence>
<evidence type="ECO:0000256" key="4">
    <source>
        <dbReference type="ARBA" id="ARBA00023098"/>
    </source>
</evidence>
<reference evidence="8 9" key="1">
    <citation type="submission" date="2019-05" db="EMBL/GenBank/DDBJ databases">
        <title>Draft Genome Sequences of Six Type Strains of the Genus Massilia.</title>
        <authorList>
            <person name="Miess H."/>
            <person name="Frediansyhah A."/>
            <person name="Gross H."/>
        </authorList>
    </citation>
    <scope>NUCLEOTIDE SEQUENCE [LARGE SCALE GENOMIC DNA]</scope>
    <source>
        <strain evidence="8 9">DSMZ 26121</strain>
    </source>
</reference>
<dbReference type="Proteomes" id="UP000298763">
    <property type="component" value="Chromosome"/>
</dbReference>
<keyword evidence="3" id="KW-0378">Hydrolase</keyword>
<dbReference type="PANTHER" id="PTHR18896">
    <property type="entry name" value="PHOSPHOLIPASE D"/>
    <property type="match status" value="1"/>
</dbReference>
<feature type="compositionally biased region" description="Polar residues" evidence="5">
    <location>
        <begin position="225"/>
        <end position="234"/>
    </location>
</feature>
<evidence type="ECO:0000256" key="1">
    <source>
        <dbReference type="ARBA" id="ARBA00000798"/>
    </source>
</evidence>
<gene>
    <name evidence="8" type="ORF">FCL38_23810</name>
    <name evidence="7" type="ORF">FHS02_003864</name>
</gene>
<dbReference type="PANTHER" id="PTHR18896:SF76">
    <property type="entry name" value="PHOSPHOLIPASE"/>
    <property type="match status" value="1"/>
</dbReference>
<keyword evidence="4" id="KW-0443">Lipid metabolism</keyword>
<evidence type="ECO:0000256" key="5">
    <source>
        <dbReference type="SAM" id="MobiDB-lite"/>
    </source>
</evidence>
<dbReference type="SUPFAM" id="SSF56024">
    <property type="entry name" value="Phospholipase D/nuclease"/>
    <property type="match status" value="2"/>
</dbReference>
<evidence type="ECO:0000313" key="9">
    <source>
        <dbReference type="Proteomes" id="UP000298763"/>
    </source>
</evidence>
<dbReference type="Pfam" id="PF13091">
    <property type="entry name" value="PLDc_2"/>
    <property type="match status" value="1"/>
</dbReference>
<evidence type="ECO:0000256" key="2">
    <source>
        <dbReference type="ARBA" id="ARBA00022737"/>
    </source>
</evidence>
<keyword evidence="9" id="KW-1185">Reference proteome</keyword>
<dbReference type="Gene3D" id="3.30.870.10">
    <property type="entry name" value="Endonuclease Chain A"/>
    <property type="match status" value="2"/>
</dbReference>
<name>A0A4P8HW55_9BURK</name>
<dbReference type="GO" id="GO:0009395">
    <property type="term" value="P:phospholipid catabolic process"/>
    <property type="evidence" value="ECO:0007669"/>
    <property type="project" value="TreeGrafter"/>
</dbReference>
<dbReference type="OrthoDB" id="8828485at2"/>
<evidence type="ECO:0000313" key="7">
    <source>
        <dbReference type="EMBL" id="MBB3223026.1"/>
    </source>
</evidence>
<comment type="catalytic activity">
    <reaction evidence="1">
        <text>a 1,2-diacyl-sn-glycero-3-phosphocholine + H2O = a 1,2-diacyl-sn-glycero-3-phosphate + choline + H(+)</text>
        <dbReference type="Rhea" id="RHEA:14445"/>
        <dbReference type="ChEBI" id="CHEBI:15354"/>
        <dbReference type="ChEBI" id="CHEBI:15377"/>
        <dbReference type="ChEBI" id="CHEBI:15378"/>
        <dbReference type="ChEBI" id="CHEBI:57643"/>
        <dbReference type="ChEBI" id="CHEBI:58608"/>
        <dbReference type="EC" id="3.1.4.4"/>
    </reaction>
</comment>
<feature type="domain" description="PLD phosphodiesterase" evidence="6">
    <location>
        <begin position="573"/>
        <end position="600"/>
    </location>
</feature>
<accession>A0A4P8HW55</accession>
<reference evidence="7 10" key="2">
    <citation type="submission" date="2020-08" db="EMBL/GenBank/DDBJ databases">
        <title>Genomic Encyclopedia of Type Strains, Phase III (KMG-III): the genomes of soil and plant-associated and newly described type strains.</title>
        <authorList>
            <person name="Whitman W."/>
        </authorList>
    </citation>
    <scope>NUCLEOTIDE SEQUENCE [LARGE SCALE GENOMIC DNA]</scope>
    <source>
        <strain evidence="7 10">CECT 7753</strain>
    </source>
</reference>
<evidence type="ECO:0000313" key="10">
    <source>
        <dbReference type="Proteomes" id="UP000584325"/>
    </source>
</evidence>
<feature type="region of interest" description="Disordered" evidence="5">
    <location>
        <begin position="225"/>
        <end position="248"/>
    </location>
</feature>
<evidence type="ECO:0000259" key="6">
    <source>
        <dbReference type="PROSITE" id="PS50035"/>
    </source>
</evidence>
<organism evidence="7 10">
    <name type="scientific">Pseudoduganella umbonata</name>
    <dbReference type="NCBI Taxonomy" id="864828"/>
    <lineage>
        <taxon>Bacteria</taxon>
        <taxon>Pseudomonadati</taxon>
        <taxon>Pseudomonadota</taxon>
        <taxon>Betaproteobacteria</taxon>
        <taxon>Burkholderiales</taxon>
        <taxon>Oxalobacteraceae</taxon>
        <taxon>Telluria group</taxon>
        <taxon>Pseudoduganella</taxon>
    </lineage>
</organism>
<proteinExistence type="predicted"/>
<dbReference type="EMBL" id="JACHXS010000007">
    <property type="protein sequence ID" value="MBB3223026.1"/>
    <property type="molecule type" value="Genomic_DNA"/>
</dbReference>
<dbReference type="EMBL" id="CP040017">
    <property type="protein sequence ID" value="QCP13132.1"/>
    <property type="molecule type" value="Genomic_DNA"/>
</dbReference>
<dbReference type="InterPro" id="IPR001736">
    <property type="entry name" value="PLipase_D/transphosphatidylase"/>
</dbReference>
<protein>
    <submittedName>
        <fullName evidence="7">Phosphatidylserine/phosphatidylglycerophosphate/ cardiolipin synthase-like enzyme</fullName>
    </submittedName>
    <submittedName>
        <fullName evidence="8">Phospholipase</fullName>
    </submittedName>
</protein>
<dbReference type="InterPro" id="IPR015679">
    <property type="entry name" value="PLipase_D_fam"/>
</dbReference>
<dbReference type="InterPro" id="IPR025202">
    <property type="entry name" value="PLD-like_dom"/>
</dbReference>
<dbReference type="PROSITE" id="PS50035">
    <property type="entry name" value="PLD"/>
    <property type="match status" value="1"/>
</dbReference>
<dbReference type="AlphaFoldDB" id="A0A4P8HW55"/>
<sequence length="691" mass="77716">MSDSIRRTETTYVDEKTGSARCTVQWLQENLNRQGAVTHPISHNNKLTFFICGADGFKDIAEQIAKAVDTIDIIFWGFDPGIELQRTGSRWPRGDTYGDLLVAAGKRGVQVRLLVWYDPTAKGPAHPYNMPGYGHDTDSWYAGPLKADEIDSKKSVAMLKAHMAETVPSTARRKLTPVRAGLLPKRDEEIPLCARRQYCSYWYRAAFNGEFKGIAIKTRKGSSSDIADNLSRATKGQRDGATPSGPERLVMLHGGSHHQKPILIDYDYNDGEKAVGYVMGLNSVTDYWDTAEHKLEDPLREQGGEKETKECIQQVKDAGFKTFKPLRDYACRIDRGGTLIALYKNFTAAWEGDSYSKVKAQRAKPMMDVRDWENGPAVLRRKPASGDCTAQIVRTSAEDRDISNRDSYFTATDNATMGAGYIYIENQYFQYEEWSRRLLETRKKSCALYNKACGAAGKTLRDLPPMHVFIVTPTPERAQMIPRTYDSLATLGLHGGLEKQQEMIDRVNKTPKQGPYVTTPKSMPAANNELTVVEHANSIDKPDMARLERDYGIRACVTMLYACGKDGGRWRYREIYIHSKLMIVDDLFLTLGSANLNHRSMAVDSEINISVLDPVHAKKLRKRVWSQLTGKTAMGGEGSKKEMAVTFKSWVRLMEMNKAKVLADSKKIEEKKLIGYILQLEDNRSSIIRLG</sequence>
<keyword evidence="2" id="KW-0677">Repeat</keyword>
<dbReference type="SMART" id="SM00155">
    <property type="entry name" value="PLDc"/>
    <property type="match status" value="1"/>
</dbReference>
<dbReference type="Proteomes" id="UP000584325">
    <property type="component" value="Unassembled WGS sequence"/>
</dbReference>